<evidence type="ECO:0000313" key="4">
    <source>
        <dbReference type="Proteomes" id="UP001229244"/>
    </source>
</evidence>
<comment type="similarity">
    <text evidence="1">Belongs to the UPF0065 (bug) family.</text>
</comment>
<sequence>MKAGKILSALAALALTTTGAMAEWPDKPIQIMIPWPAPNDPSTLVANAIAPKMSDALGVPVKVVNKPGGGAVLATAELARSRPDGYTIGLISIGPMITQVLRGKTPYKNQDLEPLGLVWSSPFTLAARADAPYDNLQELAEYAKDNEVRLAHWGLGAVPTLIAMKAADVGGFEWKETAYGKLNPLLVVQGDADVITFSTPGLTDYVEAGKMKLLAAMLPDRVPAYPDVPTVEEQGFGDAYSIWFGAFVPKGTEPAIVDKLSTAFFQAMEDPEVAEVIENVGVVPNRTGPADARARMDRELDEFGAIMKDLGIIQ</sequence>
<dbReference type="SUPFAM" id="SSF53850">
    <property type="entry name" value="Periplasmic binding protein-like II"/>
    <property type="match status" value="1"/>
</dbReference>
<dbReference type="PIRSF" id="PIRSF017082">
    <property type="entry name" value="YflP"/>
    <property type="match status" value="1"/>
</dbReference>
<dbReference type="EMBL" id="JAUSUL010000001">
    <property type="protein sequence ID" value="MDQ0314267.1"/>
    <property type="molecule type" value="Genomic_DNA"/>
</dbReference>
<dbReference type="InterPro" id="IPR042100">
    <property type="entry name" value="Bug_dom1"/>
</dbReference>
<feature type="chain" id="PRO_5042134744" evidence="2">
    <location>
        <begin position="23"/>
        <end position="314"/>
    </location>
</feature>
<dbReference type="AlphaFoldDB" id="A0AAE3VLJ3"/>
<dbReference type="PANTHER" id="PTHR42928:SF5">
    <property type="entry name" value="BLR1237 PROTEIN"/>
    <property type="match status" value="1"/>
</dbReference>
<accession>A0AAE3VLJ3</accession>
<name>A0AAE3VLJ3_9HYPH</name>
<comment type="caution">
    <text evidence="3">The sequence shown here is derived from an EMBL/GenBank/DDBJ whole genome shotgun (WGS) entry which is preliminary data.</text>
</comment>
<feature type="signal peptide" evidence="2">
    <location>
        <begin position="1"/>
        <end position="22"/>
    </location>
</feature>
<gene>
    <name evidence="3" type="ORF">J2S73_000704</name>
</gene>
<dbReference type="Proteomes" id="UP001229244">
    <property type="component" value="Unassembled WGS sequence"/>
</dbReference>
<organism evidence="3 4">
    <name type="scientific">Amorphus orientalis</name>
    <dbReference type="NCBI Taxonomy" id="649198"/>
    <lineage>
        <taxon>Bacteria</taxon>
        <taxon>Pseudomonadati</taxon>
        <taxon>Pseudomonadota</taxon>
        <taxon>Alphaproteobacteria</taxon>
        <taxon>Hyphomicrobiales</taxon>
        <taxon>Amorphaceae</taxon>
        <taxon>Amorphus</taxon>
    </lineage>
</organism>
<keyword evidence="2" id="KW-0732">Signal</keyword>
<evidence type="ECO:0000256" key="2">
    <source>
        <dbReference type="SAM" id="SignalP"/>
    </source>
</evidence>
<keyword evidence="4" id="KW-1185">Reference proteome</keyword>
<evidence type="ECO:0000313" key="3">
    <source>
        <dbReference type="EMBL" id="MDQ0314267.1"/>
    </source>
</evidence>
<protein>
    <submittedName>
        <fullName evidence="3">Tripartite-type tricarboxylate transporter receptor subunit TctC</fullName>
    </submittedName>
</protein>
<dbReference type="PANTHER" id="PTHR42928">
    <property type="entry name" value="TRICARBOXYLATE-BINDING PROTEIN"/>
    <property type="match status" value="1"/>
</dbReference>
<dbReference type="Gene3D" id="3.40.190.150">
    <property type="entry name" value="Bordetella uptake gene, domain 1"/>
    <property type="match status" value="1"/>
</dbReference>
<dbReference type="RefSeq" id="WP_306884041.1">
    <property type="nucleotide sequence ID" value="NZ_JAUSUL010000001.1"/>
</dbReference>
<dbReference type="Gene3D" id="3.40.190.10">
    <property type="entry name" value="Periplasmic binding protein-like II"/>
    <property type="match status" value="1"/>
</dbReference>
<reference evidence="3" key="1">
    <citation type="submission" date="2023-07" db="EMBL/GenBank/DDBJ databases">
        <title>Genomic Encyclopedia of Type Strains, Phase IV (KMG-IV): sequencing the most valuable type-strain genomes for metagenomic binning, comparative biology and taxonomic classification.</title>
        <authorList>
            <person name="Goeker M."/>
        </authorList>
    </citation>
    <scope>NUCLEOTIDE SEQUENCE</scope>
    <source>
        <strain evidence="3">DSM 21202</strain>
    </source>
</reference>
<keyword evidence="3" id="KW-0675">Receptor</keyword>
<dbReference type="CDD" id="cd07012">
    <property type="entry name" value="PBP2_Bug_TTT"/>
    <property type="match status" value="1"/>
</dbReference>
<evidence type="ECO:0000256" key="1">
    <source>
        <dbReference type="ARBA" id="ARBA00006987"/>
    </source>
</evidence>
<proteinExistence type="inferred from homology"/>
<dbReference type="InterPro" id="IPR005064">
    <property type="entry name" value="BUG"/>
</dbReference>
<dbReference type="Pfam" id="PF03401">
    <property type="entry name" value="TctC"/>
    <property type="match status" value="1"/>
</dbReference>